<evidence type="ECO:0000313" key="1">
    <source>
        <dbReference type="EMBL" id="QLG73159.1"/>
    </source>
</evidence>
<dbReference type="OrthoDB" id="4061195at2759"/>
<name>A0A7H9B5B9_ZYGMR</name>
<dbReference type="GeneID" id="59236901"/>
<reference evidence="1 2" key="1">
    <citation type="submission" date="2020-07" db="EMBL/GenBank/DDBJ databases">
        <title>The yeast mating-type switching endonuclease HO is a domesticated member of an unorthodox homing genetic element family.</title>
        <authorList>
            <person name="Coughlan A.Y."/>
            <person name="Lombardi L."/>
            <person name="Braun-Galleani S."/>
            <person name="Martos A.R."/>
            <person name="Galeote V."/>
            <person name="Bigey F."/>
            <person name="Dequin S."/>
            <person name="Byrne K.P."/>
            <person name="Wolfe K.H."/>
        </authorList>
    </citation>
    <scope>NUCLEOTIDE SEQUENCE [LARGE SCALE GENOMIC DNA]</scope>
    <source>
        <strain evidence="1 2">NRRL Y-6702</strain>
    </source>
</reference>
<keyword evidence="2" id="KW-1185">Reference proteome</keyword>
<accession>A0A7H9B5B9</accession>
<proteinExistence type="predicted"/>
<dbReference type="AlphaFoldDB" id="A0A7H9B5B9"/>
<protein>
    <recommendedName>
        <fullName evidence="3">Meiotic sister-chromatid recombination protein 6, mitochondrial</fullName>
    </recommendedName>
</protein>
<dbReference type="KEGG" id="zmk:HG535_0E02430"/>
<evidence type="ECO:0000313" key="2">
    <source>
        <dbReference type="Proteomes" id="UP000509704"/>
    </source>
</evidence>
<gene>
    <name evidence="1" type="ORF">HG535_0E02430</name>
</gene>
<dbReference type="RefSeq" id="XP_037144886.1">
    <property type="nucleotide sequence ID" value="XM_037288991.1"/>
</dbReference>
<evidence type="ECO:0008006" key="3">
    <source>
        <dbReference type="Google" id="ProtNLM"/>
    </source>
</evidence>
<dbReference type="Proteomes" id="UP000509704">
    <property type="component" value="Chromosome 5"/>
</dbReference>
<dbReference type="EMBL" id="CP058608">
    <property type="protein sequence ID" value="QLG73159.1"/>
    <property type="molecule type" value="Genomic_DNA"/>
</dbReference>
<sequence>MLSQRVGVSMMLPRNLALRHINLVARRVRLVRNQSTEVNSTPTFVHPVSRLGNELNEQLKSSTGDSNAIYTSLKDELAQLSETMKDPTLLQRSFGLNGPLVSLLRKSTAEEGSAVDPYQILNTMCQFQVARSPHFEIVLRYLLQNGSPQEVIALWVKYLETIAENPNALIQSFRNRNGNNNSHENSIALTTLAYLSLPDNKPDLNILYQILQLDKDAGQQIPFSRVSFLNDSIFSSNPDMKKIIGERLDNMLYQYISTNKDSYLRKLDKTLQPYHLQDLYQQYRSVIQVNSSSNPEVSADPEILQKFMERFVSFNKPSQAVKVFNDFKTLNSSLLSDKLLLAVAGLPAPTRQLKMDRILAIWNSVIKPATPSASSYACLLEALGISGNFFQLQNMWSKEVPESFKQDSHLRESYLSSLLRYDDKVTFNNVSDKLPEKIESIELINAVLLKMIKGNAPAEKFESFYAHQFMKSDDAENKNFERRPNIETLAIKMWANYCYAKDASTFDFLKSISQTNRNLLKVNALIEQFIQIVPSTVPIRELYKQTKDPLDSRKYGNFIGAEFEKSDGSFEVAEEIFRDFLKGSKAQTKKIDRFVIEPLIAGFCEYSIRQHDISFLLKVSTYVAFASQVGSELTYVITAKILHTIAILSRETNGKFEKSALEFINPFLQSLLDVEDFNPNSRDLDLLRKSNVTVPKELS</sequence>
<organism evidence="1 2">
    <name type="scientific">Zygotorulaspora mrakii</name>
    <name type="common">Zygosaccharomyces mrakii</name>
    <dbReference type="NCBI Taxonomy" id="42260"/>
    <lineage>
        <taxon>Eukaryota</taxon>
        <taxon>Fungi</taxon>
        <taxon>Dikarya</taxon>
        <taxon>Ascomycota</taxon>
        <taxon>Saccharomycotina</taxon>
        <taxon>Saccharomycetes</taxon>
        <taxon>Saccharomycetales</taxon>
        <taxon>Saccharomycetaceae</taxon>
        <taxon>Zygotorulaspora</taxon>
    </lineage>
</organism>